<proteinExistence type="predicted"/>
<evidence type="ECO:0000313" key="3">
    <source>
        <dbReference type="Proteomes" id="UP000295530"/>
    </source>
</evidence>
<evidence type="ECO:0000313" key="2">
    <source>
        <dbReference type="EMBL" id="TDN59436.1"/>
    </source>
</evidence>
<protein>
    <submittedName>
        <fullName evidence="2">Methyl-accepting chemotaxis protein</fullName>
    </submittedName>
</protein>
<reference evidence="2 3" key="1">
    <citation type="submission" date="2019-03" db="EMBL/GenBank/DDBJ databases">
        <title>Genomic analyses of the natural microbiome of Caenorhabditis elegans.</title>
        <authorList>
            <person name="Samuel B."/>
        </authorList>
    </citation>
    <scope>NUCLEOTIDE SEQUENCE [LARGE SCALE GENOMIC DNA]</scope>
    <source>
        <strain evidence="2 3">BIGb0156</strain>
    </source>
</reference>
<name>A0A4R6EKV2_SCAGO</name>
<keyword evidence="1" id="KW-1133">Transmembrane helix</keyword>
<evidence type="ECO:0000256" key="1">
    <source>
        <dbReference type="SAM" id="Phobius"/>
    </source>
</evidence>
<organism evidence="2 3">
    <name type="scientific">Scandinavium goeteborgense</name>
    <dbReference type="NCBI Taxonomy" id="1851514"/>
    <lineage>
        <taxon>Bacteria</taxon>
        <taxon>Pseudomonadati</taxon>
        <taxon>Pseudomonadota</taxon>
        <taxon>Gammaproteobacteria</taxon>
        <taxon>Enterobacterales</taxon>
        <taxon>Enterobacteriaceae</taxon>
        <taxon>Scandinavium</taxon>
    </lineage>
</organism>
<comment type="caution">
    <text evidence="2">The sequence shown here is derived from an EMBL/GenBank/DDBJ whole genome shotgun (WGS) entry which is preliminary data.</text>
</comment>
<gene>
    <name evidence="2" type="ORF">EC847_10437</name>
</gene>
<keyword evidence="1" id="KW-0812">Transmembrane</keyword>
<dbReference type="AlphaFoldDB" id="A0A4R6EKV2"/>
<sequence length="394" mass="43259">MLLTVFMVFLFFTLLVVIQYYVMPHFIKSEGDRIRHQVDSLAFQLREQLDRVEAQQRSMTENVVTLKSYTLDKSLPGGGDVDTQSGLARNFFNALVKELGDRLGGRVWIVDVEGNIVGEASGAGSLQSSLSDNDLPMAVPLRTLLAQSGEALRQTRFRTASGEHTLIVQPLPETEWLLAIDIPTRHLGERPTVVLHKPWPLATLVLVSTLTLLRSLNQHIGRLNEELPSQLKNDVAAVREKHAHLPPLIGEMGLQANVIAGAAIVIAQKNELLLQRPEENANRVAMLAESVMNVVQSMQALHQAVLQIADSAGILVQLSSRAYSYALHDDEDVFAVEARNLAQRSARSSKELRALVTDAVMQAQSGSLAGGQSHHVLIEEVYTVANALIQRSNG</sequence>
<dbReference type="Proteomes" id="UP000295530">
    <property type="component" value="Unassembled WGS sequence"/>
</dbReference>
<dbReference type="EMBL" id="SNVX01000004">
    <property type="protein sequence ID" value="TDN59436.1"/>
    <property type="molecule type" value="Genomic_DNA"/>
</dbReference>
<dbReference type="OrthoDB" id="6601952at2"/>
<keyword evidence="1" id="KW-0472">Membrane</keyword>
<feature type="transmembrane region" description="Helical" evidence="1">
    <location>
        <begin position="6"/>
        <end position="23"/>
    </location>
</feature>
<dbReference type="RefSeq" id="WP_133460885.1">
    <property type="nucleotide sequence ID" value="NZ_SNVX01000004.1"/>
</dbReference>
<accession>A0A4R6EKV2</accession>
<keyword evidence="3" id="KW-1185">Reference proteome</keyword>